<keyword evidence="3" id="KW-0597">Phosphoprotein</keyword>
<evidence type="ECO:0000256" key="6">
    <source>
        <dbReference type="ARBA" id="ARBA00032734"/>
    </source>
</evidence>
<dbReference type="InterPro" id="IPR009865">
    <property type="entry name" value="Proacrosin-bd"/>
</dbReference>
<dbReference type="GO" id="GO:0009566">
    <property type="term" value="P:fertilization"/>
    <property type="evidence" value="ECO:0007669"/>
    <property type="project" value="Ensembl"/>
</dbReference>
<evidence type="ECO:0000256" key="5">
    <source>
        <dbReference type="ARBA" id="ARBA00023329"/>
    </source>
</evidence>
<keyword evidence="4 10" id="KW-0732">Signal</keyword>
<evidence type="ECO:0000313" key="11">
    <source>
        <dbReference type="Ensembl" id="ENSCJPP00005020848.1"/>
    </source>
</evidence>
<dbReference type="Proteomes" id="UP000694412">
    <property type="component" value="Chromosome 1"/>
</dbReference>
<reference evidence="11" key="3">
    <citation type="submission" date="2025-09" db="UniProtKB">
        <authorList>
            <consortium name="Ensembl"/>
        </authorList>
    </citation>
    <scope>IDENTIFICATION</scope>
</reference>
<feature type="chain" id="PRO_5034531784" description="Acrosin-binding protein" evidence="10">
    <location>
        <begin position="19"/>
        <end position="500"/>
    </location>
</feature>
<dbReference type="PANTHER" id="PTHR21362:SF1">
    <property type="entry name" value="ACROSIN-BINDING PROTEIN"/>
    <property type="match status" value="1"/>
</dbReference>
<protein>
    <recommendedName>
        <fullName evidence="2">Acrosin-binding protein</fullName>
    </recommendedName>
    <alternativeName>
        <fullName evidence="6">Acrosin-binding protein, 60 kDa form</fullName>
    </alternativeName>
    <alternativeName>
        <fullName evidence="7">Proacrosin-binding protein sp32</fullName>
    </alternativeName>
</protein>
<evidence type="ECO:0000256" key="4">
    <source>
        <dbReference type="ARBA" id="ARBA00022729"/>
    </source>
</evidence>
<reference evidence="11" key="1">
    <citation type="submission" date="2015-11" db="EMBL/GenBank/DDBJ databases">
        <authorList>
            <consortium name="International Coturnix japonica Genome Analysis Consortium"/>
            <person name="Warren W."/>
            <person name="Burt D.W."/>
            <person name="Antin P.B."/>
            <person name="Lanford R."/>
            <person name="Gros J."/>
            <person name="Wilson R.K."/>
        </authorList>
    </citation>
    <scope>NUCLEOTIDE SEQUENCE [LARGE SCALE GENOMIC DNA]</scope>
</reference>
<reference evidence="11" key="2">
    <citation type="submission" date="2025-08" db="UniProtKB">
        <authorList>
            <consortium name="Ensembl"/>
        </authorList>
    </citation>
    <scope>IDENTIFICATION</scope>
</reference>
<evidence type="ECO:0000256" key="7">
    <source>
        <dbReference type="ARBA" id="ARBA00033453"/>
    </source>
</evidence>
<name>A0A8C2TYR8_COTJA</name>
<evidence type="ECO:0000256" key="3">
    <source>
        <dbReference type="ARBA" id="ARBA00022553"/>
    </source>
</evidence>
<dbReference type="GO" id="GO:0001675">
    <property type="term" value="P:acrosome assembly"/>
    <property type="evidence" value="ECO:0007669"/>
    <property type="project" value="Ensembl"/>
</dbReference>
<dbReference type="RefSeq" id="XP_015728625.1">
    <property type="nucleotide sequence ID" value="XM_015873139.2"/>
</dbReference>
<keyword evidence="5" id="KW-0968">Cytoplasmic vesicle</keyword>
<gene>
    <name evidence="11" type="primary">ACRBP</name>
</gene>
<dbReference type="CTD" id="84519"/>
<comment type="subcellular location">
    <subcellularLocation>
        <location evidence="1">Cytoplasmic vesicle</location>
        <location evidence="1">Secretory vesicle</location>
        <location evidence="1">Acrosome</location>
    </subcellularLocation>
</comment>
<evidence type="ECO:0000256" key="8">
    <source>
        <dbReference type="ARBA" id="ARBA00045517"/>
    </source>
</evidence>
<evidence type="ECO:0000313" key="12">
    <source>
        <dbReference type="Proteomes" id="UP000694412"/>
    </source>
</evidence>
<evidence type="ECO:0000256" key="1">
    <source>
        <dbReference type="ARBA" id="ARBA00004218"/>
    </source>
</evidence>
<dbReference type="OrthoDB" id="9009946at2759"/>
<keyword evidence="12" id="KW-1185">Reference proteome</keyword>
<dbReference type="GeneTree" id="ENSGT00390000000826"/>
<accession>A0A8C2TYR8</accession>
<dbReference type="GeneID" id="107318849"/>
<dbReference type="Pfam" id="PF07222">
    <property type="entry name" value="PBP_sp32"/>
    <property type="match status" value="1"/>
</dbReference>
<dbReference type="AlphaFoldDB" id="A0A8C2TYR8"/>
<comment type="function">
    <text evidence="8">Acrosomal protein that maintains proacrosin (pro-ACR) as an enzymatically inactive zymogen in the acrosome. Involved also in the acrosome formation.</text>
</comment>
<dbReference type="Ensembl" id="ENSCJPT00005028707.1">
    <property type="protein sequence ID" value="ENSCJPP00005020848.1"/>
    <property type="gene ID" value="ENSCJPG00005016729.1"/>
</dbReference>
<evidence type="ECO:0000256" key="9">
    <source>
        <dbReference type="SAM" id="MobiDB-lite"/>
    </source>
</evidence>
<dbReference type="KEGG" id="cjo:107318849"/>
<evidence type="ECO:0000256" key="2">
    <source>
        <dbReference type="ARBA" id="ARBA00018940"/>
    </source>
</evidence>
<dbReference type="PANTHER" id="PTHR21362">
    <property type="entry name" value="ACROSIN-BINDING PROTEIN"/>
    <property type="match status" value="1"/>
</dbReference>
<evidence type="ECO:0000256" key="10">
    <source>
        <dbReference type="SAM" id="SignalP"/>
    </source>
</evidence>
<feature type="region of interest" description="Disordered" evidence="9">
    <location>
        <begin position="128"/>
        <end position="154"/>
    </location>
</feature>
<dbReference type="GO" id="GO:0005634">
    <property type="term" value="C:nucleus"/>
    <property type="evidence" value="ECO:0007669"/>
    <property type="project" value="TreeGrafter"/>
</dbReference>
<proteinExistence type="predicted"/>
<feature type="signal peptide" evidence="10">
    <location>
        <begin position="1"/>
        <end position="18"/>
    </location>
</feature>
<feature type="compositionally biased region" description="Basic and acidic residues" evidence="9">
    <location>
        <begin position="143"/>
        <end position="154"/>
    </location>
</feature>
<organism evidence="11 12">
    <name type="scientific">Coturnix japonica</name>
    <name type="common">Japanese quail</name>
    <name type="synonym">Coturnix coturnix japonica</name>
    <dbReference type="NCBI Taxonomy" id="93934"/>
    <lineage>
        <taxon>Eukaryota</taxon>
        <taxon>Metazoa</taxon>
        <taxon>Chordata</taxon>
        <taxon>Craniata</taxon>
        <taxon>Vertebrata</taxon>
        <taxon>Euteleostomi</taxon>
        <taxon>Archelosauria</taxon>
        <taxon>Archosauria</taxon>
        <taxon>Dinosauria</taxon>
        <taxon>Saurischia</taxon>
        <taxon>Theropoda</taxon>
        <taxon>Coelurosauria</taxon>
        <taxon>Aves</taxon>
        <taxon>Neognathae</taxon>
        <taxon>Galloanserae</taxon>
        <taxon>Galliformes</taxon>
        <taxon>Phasianidae</taxon>
        <taxon>Perdicinae</taxon>
        <taxon>Coturnix</taxon>
    </lineage>
</organism>
<dbReference type="GO" id="GO:0001669">
    <property type="term" value="C:acrosomal vesicle"/>
    <property type="evidence" value="ECO:0007669"/>
    <property type="project" value="UniProtKB-SubCell"/>
</dbReference>
<sequence length="500" mass="55836">MLRLPSLLGLLMLLASSAAPPVPPVGSPLSDGEYQLFFSSLWPTWKAQASCHLRQTFGCLSPAVLRLDEQENHGQVPEGPVCSAFPEAPWFQTFCQFAQYRCSKRKFYVKRIPCPSFIPKGLQQQPYDADFWTKDGSSPTEAAPEKRPLSPADRHLHSNVDMLLKYSYALSSQKPQMQKIPPAMPVLPRPVNDKGPAVPPTVKPVPLAPAPLQPHAWAESTWEHRLQRGVWQLISTALSLETQAGTEVPATASELGSMTSGTKESMKNMALPGSLLALKRKEAVMILCYAVLEGVCVSSVVTLAWKELEEKILGFGNSVCDSLGRRHVDLCPTCAFCSLKMEQCQSIYNLRRVHCKSGGFIAYINPQISAQHQAAGNKTSFPESSEYFGTQVYRGLRPEYWCSLIATQGCDDPRVMLWLQAEYTTFRAGDLPSKICDSGGVQHPTYCAFKSYQCLQHSLYNQRVIRRGCFTNQTYHVLSEEEGKEEVRRWHQRFLSLNEG</sequence>